<keyword evidence="3 4" id="KW-0067">ATP-binding</keyword>
<dbReference type="Pfam" id="PF01812">
    <property type="entry name" value="5-FTHF_cyc-lig"/>
    <property type="match status" value="1"/>
</dbReference>
<protein>
    <recommendedName>
        <fullName evidence="5">5-formyltetrahydrofolate cyclo-ligase</fullName>
        <ecNumber evidence="5">6.3.3.2</ecNumber>
    </recommendedName>
</protein>
<dbReference type="EMBL" id="FNAP01000003">
    <property type="protein sequence ID" value="SDE11781.1"/>
    <property type="molecule type" value="Genomic_DNA"/>
</dbReference>
<dbReference type="InterPro" id="IPR002698">
    <property type="entry name" value="FTHF_cligase"/>
</dbReference>
<comment type="cofactor">
    <cofactor evidence="5">
        <name>Mg(2+)</name>
        <dbReference type="ChEBI" id="CHEBI:18420"/>
    </cofactor>
</comment>
<evidence type="ECO:0000313" key="6">
    <source>
        <dbReference type="EMBL" id="SDE11781.1"/>
    </source>
</evidence>
<dbReference type="PANTHER" id="PTHR23407:SF1">
    <property type="entry name" value="5-FORMYLTETRAHYDROFOLATE CYCLO-LIGASE"/>
    <property type="match status" value="1"/>
</dbReference>
<evidence type="ECO:0000256" key="1">
    <source>
        <dbReference type="ARBA" id="ARBA00010638"/>
    </source>
</evidence>
<dbReference type="AlphaFoldDB" id="A0A1G7AAI0"/>
<evidence type="ECO:0000256" key="4">
    <source>
        <dbReference type="PIRSR" id="PIRSR006806-1"/>
    </source>
</evidence>
<accession>A0A1G7AAI0</accession>
<dbReference type="Proteomes" id="UP000199412">
    <property type="component" value="Unassembled WGS sequence"/>
</dbReference>
<evidence type="ECO:0000313" key="7">
    <source>
        <dbReference type="Proteomes" id="UP000199412"/>
    </source>
</evidence>
<dbReference type="InterPro" id="IPR037171">
    <property type="entry name" value="NagB/RpiA_transferase-like"/>
</dbReference>
<dbReference type="STRING" id="69960.SAMN05421720_103246"/>
<reference evidence="6 7" key="1">
    <citation type="submission" date="2016-10" db="EMBL/GenBank/DDBJ databases">
        <authorList>
            <person name="de Groot N.N."/>
        </authorList>
    </citation>
    <scope>NUCLEOTIDE SEQUENCE [LARGE SCALE GENOMIC DNA]</scope>
    <source>
        <strain evidence="6 7">ATCC 700224</strain>
    </source>
</reference>
<comment type="similarity">
    <text evidence="1 5">Belongs to the 5-formyltetrahydrofolate cyclo-ligase family.</text>
</comment>
<dbReference type="GO" id="GO:0030272">
    <property type="term" value="F:5-formyltetrahydrofolate cyclo-ligase activity"/>
    <property type="evidence" value="ECO:0007669"/>
    <property type="project" value="UniProtKB-EC"/>
</dbReference>
<dbReference type="RefSeq" id="WP_245699105.1">
    <property type="nucleotide sequence ID" value="NZ_FNAP01000003.1"/>
</dbReference>
<keyword evidence="6" id="KW-0436">Ligase</keyword>
<keyword evidence="2 4" id="KW-0547">Nucleotide-binding</keyword>
<dbReference type="PANTHER" id="PTHR23407">
    <property type="entry name" value="ATPASE INHIBITOR/5-FORMYLTETRAHYDROFOLATE CYCLO-LIGASE"/>
    <property type="match status" value="1"/>
</dbReference>
<evidence type="ECO:0000256" key="3">
    <source>
        <dbReference type="ARBA" id="ARBA00022840"/>
    </source>
</evidence>
<sequence>MTASSLICDPTLCAAAAHKAALRRHLLAARRALDPDTAAQAALAARDHALTLPSPPPGAVVAGFWPLAGEIDPRPLLEALRARGHPLALPVTPPPGAAPSLIFRVWEGDPDALEPGPFHTRQPPATAPAVEPDWILVPLVGFDRRGHRLGFGAGYYDRFLDGRAATAVGLAFACQEVPLAEGGVPVEPHDVPLTAVVTERGVIRPDDLSKGPG</sequence>
<dbReference type="InterPro" id="IPR024185">
    <property type="entry name" value="FTHF_cligase-like_sf"/>
</dbReference>
<dbReference type="PIRSF" id="PIRSF006806">
    <property type="entry name" value="FTHF_cligase"/>
    <property type="match status" value="1"/>
</dbReference>
<keyword evidence="7" id="KW-1185">Reference proteome</keyword>
<feature type="binding site" evidence="4">
    <location>
        <begin position="19"/>
        <end position="23"/>
    </location>
    <ligand>
        <name>ATP</name>
        <dbReference type="ChEBI" id="CHEBI:30616"/>
    </ligand>
</feature>
<dbReference type="GO" id="GO:0009396">
    <property type="term" value="P:folic acid-containing compound biosynthetic process"/>
    <property type="evidence" value="ECO:0007669"/>
    <property type="project" value="TreeGrafter"/>
</dbReference>
<evidence type="ECO:0000256" key="2">
    <source>
        <dbReference type="ARBA" id="ARBA00022741"/>
    </source>
</evidence>
<dbReference type="NCBIfam" id="TIGR02727">
    <property type="entry name" value="MTHFS_bact"/>
    <property type="match status" value="1"/>
</dbReference>
<dbReference type="SUPFAM" id="SSF100950">
    <property type="entry name" value="NagB/RpiA/CoA transferase-like"/>
    <property type="match status" value="1"/>
</dbReference>
<dbReference type="GO" id="GO:0046872">
    <property type="term" value="F:metal ion binding"/>
    <property type="evidence" value="ECO:0007669"/>
    <property type="project" value="UniProtKB-KW"/>
</dbReference>
<evidence type="ECO:0000256" key="5">
    <source>
        <dbReference type="RuleBase" id="RU361279"/>
    </source>
</evidence>
<comment type="catalytic activity">
    <reaction evidence="5">
        <text>(6S)-5-formyl-5,6,7,8-tetrahydrofolate + ATP = (6R)-5,10-methenyltetrahydrofolate + ADP + phosphate</text>
        <dbReference type="Rhea" id="RHEA:10488"/>
        <dbReference type="ChEBI" id="CHEBI:30616"/>
        <dbReference type="ChEBI" id="CHEBI:43474"/>
        <dbReference type="ChEBI" id="CHEBI:57455"/>
        <dbReference type="ChEBI" id="CHEBI:57457"/>
        <dbReference type="ChEBI" id="CHEBI:456216"/>
        <dbReference type="EC" id="6.3.3.2"/>
    </reaction>
</comment>
<dbReference type="Gene3D" id="3.40.50.10420">
    <property type="entry name" value="NagB/RpiA/CoA transferase-like"/>
    <property type="match status" value="1"/>
</dbReference>
<keyword evidence="5" id="KW-0479">Metal-binding</keyword>
<organism evidence="6 7">
    <name type="scientific">Rhodospira trueperi</name>
    <dbReference type="NCBI Taxonomy" id="69960"/>
    <lineage>
        <taxon>Bacteria</taxon>
        <taxon>Pseudomonadati</taxon>
        <taxon>Pseudomonadota</taxon>
        <taxon>Alphaproteobacteria</taxon>
        <taxon>Rhodospirillales</taxon>
        <taxon>Rhodospirillaceae</taxon>
        <taxon>Rhodospira</taxon>
    </lineage>
</organism>
<name>A0A1G7AAI0_9PROT</name>
<dbReference type="GO" id="GO:0005524">
    <property type="term" value="F:ATP binding"/>
    <property type="evidence" value="ECO:0007669"/>
    <property type="project" value="UniProtKB-KW"/>
</dbReference>
<feature type="binding site" evidence="4">
    <location>
        <position position="70"/>
    </location>
    <ligand>
        <name>substrate</name>
    </ligand>
</feature>
<dbReference type="GO" id="GO:0035999">
    <property type="term" value="P:tetrahydrofolate interconversion"/>
    <property type="evidence" value="ECO:0007669"/>
    <property type="project" value="TreeGrafter"/>
</dbReference>
<dbReference type="EC" id="6.3.3.2" evidence="5"/>
<feature type="binding site" evidence="4">
    <location>
        <begin position="148"/>
        <end position="156"/>
    </location>
    <ligand>
        <name>ATP</name>
        <dbReference type="ChEBI" id="CHEBI:30616"/>
    </ligand>
</feature>
<proteinExistence type="inferred from homology"/>
<keyword evidence="5" id="KW-0460">Magnesium</keyword>
<gene>
    <name evidence="6" type="ORF">SAMN05421720_103246</name>
</gene>